<dbReference type="GO" id="GO:0019843">
    <property type="term" value="F:rRNA binding"/>
    <property type="evidence" value="ECO:0007669"/>
    <property type="project" value="UniProtKB-UniRule"/>
</dbReference>
<protein>
    <recommendedName>
        <fullName evidence="6 7">Small ribosomal subunit protein uS5</fullName>
    </recommendedName>
</protein>
<dbReference type="AlphaFoldDB" id="A0A2H0V2N0"/>
<gene>
    <name evidence="7 11" type="primary">rpsE</name>
    <name evidence="11" type="ORF">COT99_01305</name>
</gene>
<dbReference type="InterPro" id="IPR005324">
    <property type="entry name" value="Ribosomal_uS5_C"/>
</dbReference>
<feature type="domain" description="S5 DRBM" evidence="10">
    <location>
        <begin position="74"/>
        <end position="137"/>
    </location>
</feature>
<dbReference type="SUPFAM" id="SSF54768">
    <property type="entry name" value="dsRNA-binding domain-like"/>
    <property type="match status" value="1"/>
</dbReference>
<evidence type="ECO:0000256" key="5">
    <source>
        <dbReference type="ARBA" id="ARBA00023274"/>
    </source>
</evidence>
<dbReference type="PROSITE" id="PS00585">
    <property type="entry name" value="RIBOSOMAL_S5"/>
    <property type="match status" value="1"/>
</dbReference>
<evidence type="ECO:0000256" key="1">
    <source>
        <dbReference type="ARBA" id="ARBA00008945"/>
    </source>
</evidence>
<evidence type="ECO:0000256" key="4">
    <source>
        <dbReference type="ARBA" id="ARBA00022980"/>
    </source>
</evidence>
<comment type="similarity">
    <text evidence="1 7 8">Belongs to the universal ribosomal protein uS5 family.</text>
</comment>
<evidence type="ECO:0000259" key="10">
    <source>
        <dbReference type="PROSITE" id="PS50881"/>
    </source>
</evidence>
<evidence type="ECO:0000256" key="2">
    <source>
        <dbReference type="ARBA" id="ARBA00022730"/>
    </source>
</evidence>
<dbReference type="PROSITE" id="PS50881">
    <property type="entry name" value="S5_DSRBD"/>
    <property type="match status" value="1"/>
</dbReference>
<dbReference type="InterPro" id="IPR020568">
    <property type="entry name" value="Ribosomal_Su5_D2-typ_SF"/>
</dbReference>
<evidence type="ECO:0000256" key="3">
    <source>
        <dbReference type="ARBA" id="ARBA00022884"/>
    </source>
</evidence>
<feature type="compositionally biased region" description="Basic and acidic residues" evidence="9">
    <location>
        <begin position="61"/>
        <end position="71"/>
    </location>
</feature>
<dbReference type="InterPro" id="IPR013810">
    <property type="entry name" value="Ribosomal_uS5_N"/>
</dbReference>
<dbReference type="EMBL" id="PFAR01000015">
    <property type="protein sequence ID" value="PIR93346.1"/>
    <property type="molecule type" value="Genomic_DNA"/>
</dbReference>
<accession>A0A2H0V2N0</accession>
<proteinExistence type="inferred from homology"/>
<keyword evidence="2 7" id="KW-0699">rRNA-binding</keyword>
<dbReference type="Proteomes" id="UP000228626">
    <property type="component" value="Unassembled WGS sequence"/>
</dbReference>
<dbReference type="PANTHER" id="PTHR48277:SF1">
    <property type="entry name" value="MITOCHONDRIAL RIBOSOMAL PROTEIN S5"/>
    <property type="match status" value="1"/>
</dbReference>
<dbReference type="InterPro" id="IPR014721">
    <property type="entry name" value="Ribsml_uS5_D2-typ_fold_subgr"/>
</dbReference>
<comment type="function">
    <text evidence="7">With S4 and S12 plays an important role in translational accuracy.</text>
</comment>
<evidence type="ECO:0000313" key="12">
    <source>
        <dbReference type="Proteomes" id="UP000228626"/>
    </source>
</evidence>
<evidence type="ECO:0000256" key="7">
    <source>
        <dbReference type="HAMAP-Rule" id="MF_01307"/>
    </source>
</evidence>
<dbReference type="SUPFAM" id="SSF54211">
    <property type="entry name" value="Ribosomal protein S5 domain 2-like"/>
    <property type="match status" value="1"/>
</dbReference>
<evidence type="ECO:0000313" key="11">
    <source>
        <dbReference type="EMBL" id="PIR93346.1"/>
    </source>
</evidence>
<comment type="domain">
    <text evidence="7">The N-terminal domain interacts with the head of the 30S subunit; the C-terminal domain interacts with the body and contacts protein S4. The interaction surface between S4 and S5 is involved in control of translational fidelity.</text>
</comment>
<dbReference type="GO" id="GO:0015935">
    <property type="term" value="C:small ribosomal subunit"/>
    <property type="evidence" value="ECO:0007669"/>
    <property type="project" value="InterPro"/>
</dbReference>
<dbReference type="InterPro" id="IPR018192">
    <property type="entry name" value="Ribosomal_uS5_N_CS"/>
</dbReference>
<dbReference type="GO" id="GO:0006412">
    <property type="term" value="P:translation"/>
    <property type="evidence" value="ECO:0007669"/>
    <property type="project" value="UniProtKB-UniRule"/>
</dbReference>
<feature type="compositionally biased region" description="Basic and acidic residues" evidence="9">
    <location>
        <begin position="31"/>
        <end position="42"/>
    </location>
</feature>
<organism evidence="11 12">
    <name type="scientific">Candidatus Falkowbacteria bacterium CG10_big_fil_rev_8_21_14_0_10_43_10</name>
    <dbReference type="NCBI Taxonomy" id="1974567"/>
    <lineage>
        <taxon>Bacteria</taxon>
        <taxon>Candidatus Falkowiibacteriota</taxon>
    </lineage>
</organism>
<dbReference type="Gene3D" id="3.30.230.10">
    <property type="match status" value="1"/>
</dbReference>
<dbReference type="HAMAP" id="MF_01307_B">
    <property type="entry name" value="Ribosomal_uS5_B"/>
    <property type="match status" value="1"/>
</dbReference>
<dbReference type="InterPro" id="IPR005712">
    <property type="entry name" value="Ribosomal_uS5_bac-type"/>
</dbReference>
<dbReference type="FunFam" id="3.30.230.10:FF:000002">
    <property type="entry name" value="30S ribosomal protein S5"/>
    <property type="match status" value="1"/>
</dbReference>
<dbReference type="Pfam" id="PF00333">
    <property type="entry name" value="Ribosomal_S5"/>
    <property type="match status" value="1"/>
</dbReference>
<dbReference type="GO" id="GO:0005737">
    <property type="term" value="C:cytoplasm"/>
    <property type="evidence" value="ECO:0007669"/>
    <property type="project" value="UniProtKB-ARBA"/>
</dbReference>
<keyword evidence="3 7" id="KW-0694">RNA-binding</keyword>
<comment type="function">
    <text evidence="7">Located at the back of the 30S subunit body where it stabilizes the conformation of the head with respect to the body.</text>
</comment>
<dbReference type="NCBIfam" id="TIGR01021">
    <property type="entry name" value="rpsE_bact"/>
    <property type="match status" value="1"/>
</dbReference>
<comment type="subunit">
    <text evidence="7">Part of the 30S ribosomal subunit. Contacts proteins S4 and S8.</text>
</comment>
<evidence type="ECO:0000256" key="9">
    <source>
        <dbReference type="SAM" id="MobiDB-lite"/>
    </source>
</evidence>
<dbReference type="InterPro" id="IPR000851">
    <property type="entry name" value="Ribosomal_uS5"/>
</dbReference>
<keyword evidence="4 7" id="KW-0689">Ribosomal protein</keyword>
<evidence type="ECO:0000256" key="6">
    <source>
        <dbReference type="ARBA" id="ARBA00035255"/>
    </source>
</evidence>
<dbReference type="GO" id="GO:0003735">
    <property type="term" value="F:structural constituent of ribosome"/>
    <property type="evidence" value="ECO:0007669"/>
    <property type="project" value="UniProtKB-UniRule"/>
</dbReference>
<name>A0A2H0V2N0_9BACT</name>
<comment type="caution">
    <text evidence="11">The sequence shown here is derived from an EMBL/GenBank/DDBJ whole genome shotgun (WGS) entry which is preliminary data.</text>
</comment>
<feature type="region of interest" description="Disordered" evidence="9">
    <location>
        <begin position="1"/>
        <end position="71"/>
    </location>
</feature>
<keyword evidence="5 7" id="KW-0687">Ribonucleoprotein</keyword>
<dbReference type="PANTHER" id="PTHR48277">
    <property type="entry name" value="MITOCHONDRIAL RIBOSOMAL PROTEIN S5"/>
    <property type="match status" value="1"/>
</dbReference>
<feature type="compositionally biased region" description="Polar residues" evidence="9">
    <location>
        <begin position="43"/>
        <end position="52"/>
    </location>
</feature>
<evidence type="ECO:0000256" key="8">
    <source>
        <dbReference type="RuleBase" id="RU003823"/>
    </source>
</evidence>
<dbReference type="Gene3D" id="3.30.160.20">
    <property type="match status" value="1"/>
</dbReference>
<dbReference type="Pfam" id="PF03719">
    <property type="entry name" value="Ribosomal_S5_C"/>
    <property type="match status" value="1"/>
</dbReference>
<reference evidence="12" key="1">
    <citation type="submission" date="2017-09" db="EMBL/GenBank/DDBJ databases">
        <title>Depth-based differentiation of microbial function through sediment-hosted aquifers and enrichment of novel symbionts in the deep terrestrial subsurface.</title>
        <authorList>
            <person name="Probst A.J."/>
            <person name="Ladd B."/>
            <person name="Jarett J.K."/>
            <person name="Geller-Mcgrath D.E."/>
            <person name="Sieber C.M.K."/>
            <person name="Emerson J.B."/>
            <person name="Anantharaman K."/>
            <person name="Thomas B.C."/>
            <person name="Malmstrom R."/>
            <person name="Stieglmeier M."/>
            <person name="Klingl A."/>
            <person name="Woyke T."/>
            <person name="Ryan C.M."/>
            <person name="Banfield J.F."/>
        </authorList>
    </citation>
    <scope>NUCLEOTIDE SEQUENCE [LARGE SCALE GENOMIC DNA]</scope>
</reference>
<sequence length="234" mass="25539">MSEIKPTTKMVENKEENKATGQNGAKVASKPAEEKKEGEKRSPSASSYSREGSWNKKRKNDRRDRRGKDAQDEFEQKIVHIARVTRVMAGGKRMRFRACVAVGNRKGKVGIGLAKAADVTNAISKAVDQAKKNIVNVQILDGTIAHDINQKFGAARIMLKPAKQGTGTIAGGAVRVILELAGIKNVVGKIFGTNNPVNNVKCVMEGLRGLKFVEAKEKKEDNKIKKETKKSGKD</sequence>